<evidence type="ECO:0000313" key="2">
    <source>
        <dbReference type="EMBL" id="MBB5491347.1"/>
    </source>
</evidence>
<accession>A0A840WI35</accession>
<dbReference type="RefSeq" id="WP_184365052.1">
    <property type="nucleotide sequence ID" value="NZ_BAAAKM010000133.1"/>
</dbReference>
<comment type="caution">
    <text evidence="2">The sequence shown here is derived from an EMBL/GenBank/DDBJ whole genome shotgun (WGS) entry which is preliminary data.</text>
</comment>
<dbReference type="EMBL" id="JACHDO010000001">
    <property type="protein sequence ID" value="MBB5491347.1"/>
    <property type="molecule type" value="Genomic_DNA"/>
</dbReference>
<dbReference type="Proteomes" id="UP000579647">
    <property type="component" value="Unassembled WGS sequence"/>
</dbReference>
<dbReference type="AlphaFoldDB" id="A0A840WI35"/>
<feature type="region of interest" description="Disordered" evidence="1">
    <location>
        <begin position="88"/>
        <end position="188"/>
    </location>
</feature>
<name>A0A840WI35_9ACTN</name>
<sequence>MLEAIAKVNNTPVDQARLDLLHLRTKHNRSAYRIMSALKKLGRDDARPNLPERIAALRAKCLDLQSQLSAPGYHGDLDRWNLAACPPPAPQHGAGPPAEKTSCHTDPTTGACRAPLLGAGRRPSSSSPTGTTGTAPTPRQRELVEHQPAHPAQNDRRQPMMTDRWRTGRRNPHALDPHTQSDGTRPLLADDGEPIAHVRYWAGGLHDDTGSAEQTGHHLVLWTRRAAYTTARLLEYTDQAMGDTAPYPRHTPDGAVWNETVALCRALLNEPRQESRR</sequence>
<proteinExistence type="predicted"/>
<organism evidence="2 3">
    <name type="scientific">Nocardiopsis metallicus</name>
    <dbReference type="NCBI Taxonomy" id="179819"/>
    <lineage>
        <taxon>Bacteria</taxon>
        <taxon>Bacillati</taxon>
        <taxon>Actinomycetota</taxon>
        <taxon>Actinomycetes</taxon>
        <taxon>Streptosporangiales</taxon>
        <taxon>Nocardiopsidaceae</taxon>
        <taxon>Nocardiopsis</taxon>
    </lineage>
</organism>
<feature type="compositionally biased region" description="Low complexity" evidence="1">
    <location>
        <begin position="118"/>
        <end position="138"/>
    </location>
</feature>
<evidence type="ECO:0000313" key="3">
    <source>
        <dbReference type="Proteomes" id="UP000579647"/>
    </source>
</evidence>
<evidence type="ECO:0000256" key="1">
    <source>
        <dbReference type="SAM" id="MobiDB-lite"/>
    </source>
</evidence>
<reference evidence="2 3" key="1">
    <citation type="submission" date="2020-08" db="EMBL/GenBank/DDBJ databases">
        <title>Sequencing the genomes of 1000 actinobacteria strains.</title>
        <authorList>
            <person name="Klenk H.-P."/>
        </authorList>
    </citation>
    <scope>NUCLEOTIDE SEQUENCE [LARGE SCALE GENOMIC DNA]</scope>
    <source>
        <strain evidence="2 3">DSM 44598</strain>
    </source>
</reference>
<keyword evidence="3" id="KW-1185">Reference proteome</keyword>
<gene>
    <name evidence="2" type="ORF">HNR07_002484</name>
</gene>
<protein>
    <submittedName>
        <fullName evidence="2">Uncharacterized protein</fullName>
    </submittedName>
</protein>
<feature type="compositionally biased region" description="Basic and acidic residues" evidence="1">
    <location>
        <begin position="139"/>
        <end position="166"/>
    </location>
</feature>